<dbReference type="Pfam" id="PF05023">
    <property type="entry name" value="Phytochelatin"/>
    <property type="match status" value="1"/>
</dbReference>
<evidence type="ECO:0000256" key="5">
    <source>
        <dbReference type="ARBA" id="ARBA00023315"/>
    </source>
</evidence>
<evidence type="ECO:0000313" key="8">
    <source>
        <dbReference type="EMBL" id="SPC84380.1"/>
    </source>
</evidence>
<dbReference type="InterPro" id="IPR038765">
    <property type="entry name" value="Papain-like_cys_pep_sf"/>
</dbReference>
<organism evidence="8">
    <name type="scientific">Fagus sylvatica</name>
    <name type="common">Beechnut</name>
    <dbReference type="NCBI Taxonomy" id="28930"/>
    <lineage>
        <taxon>Eukaryota</taxon>
        <taxon>Viridiplantae</taxon>
        <taxon>Streptophyta</taxon>
        <taxon>Embryophyta</taxon>
        <taxon>Tracheophyta</taxon>
        <taxon>Spermatophyta</taxon>
        <taxon>Magnoliopsida</taxon>
        <taxon>eudicotyledons</taxon>
        <taxon>Gunneridae</taxon>
        <taxon>Pentapetalae</taxon>
        <taxon>rosids</taxon>
        <taxon>fabids</taxon>
        <taxon>Fagales</taxon>
        <taxon>Fagaceae</taxon>
        <taxon>Fagus</taxon>
    </lineage>
</organism>
<evidence type="ECO:0000256" key="1">
    <source>
        <dbReference type="ARBA" id="ARBA00012468"/>
    </source>
</evidence>
<dbReference type="GO" id="GO:0046872">
    <property type="term" value="F:metal ion binding"/>
    <property type="evidence" value="ECO:0007669"/>
    <property type="project" value="UniProtKB-KW"/>
</dbReference>
<dbReference type="GO" id="GO:0010273">
    <property type="term" value="P:detoxification of copper ion"/>
    <property type="evidence" value="ECO:0007669"/>
    <property type="project" value="TreeGrafter"/>
</dbReference>
<dbReference type="PANTHER" id="PTHR33447:SF19">
    <property type="entry name" value="GLUTATHIONE GAMMA-GLUTAMYLCYSTEINYLTRANSFERASE"/>
    <property type="match status" value="1"/>
</dbReference>
<keyword evidence="3" id="KW-0808">Transferase</keyword>
<evidence type="ECO:0000256" key="3">
    <source>
        <dbReference type="ARBA" id="ARBA00022679"/>
    </source>
</evidence>
<proteinExistence type="predicted"/>
<feature type="domain" description="Peptidase C83" evidence="7">
    <location>
        <begin position="3"/>
        <end position="223"/>
    </location>
</feature>
<dbReference type="PANTHER" id="PTHR33447">
    <property type="entry name" value="GLUTATHIONE GAMMA-GLUTAMYLCYSTEINYLTRANSFERASE"/>
    <property type="match status" value="1"/>
</dbReference>
<protein>
    <recommendedName>
        <fullName evidence="1">glutathione gamma-glutamylcysteinyltransferase</fullName>
        <ecNumber evidence="1">2.3.2.15</ecNumber>
    </recommendedName>
</protein>
<sequence>MATPLPGLYRRALPSPPAIEFASPEGKKLFTEALGCGTMEGFFKLISYYQTQSEPAYCGLATLSVVLNALAIDPGRKWKGPWRWFDDSMLDCCEPLAKIKAEGITFGNVACLAHCNGAKVETFRTSESTVDDFHKYVISCTSSEDCHVITSYHRGVFKQTGTGHFSPIGGYHAGRDMVLILDVARFKYPPHWVPLTLLWEAMDTIDEATGHHRGYMIISRHHRAPSILYTLSCRHDGWYSVVKYLIEDVPLLLKLKDLKDVQNVLSMVFKSPPADLREFIKWIAEVRRQEDGSLILSDEEKGRIAIKEEILKQVQETELFRHVTRWLASESSFCKDITSLGDKVGLPEIAARVCCQGAELFTGKVSRICCKKTNLKLLKSNGEKPVTVVSGTVIADGTEQGVDMLVPLSQFDPSTLCVYDQGCCSGMHPSTADVLTVLLISLPQRTWVSIKEEKLLTEIKNLVSTDSLPPLLKDEVMYLRQQLHFLMTDLGTTTPL</sequence>
<dbReference type="EMBL" id="OIVN01000706">
    <property type="protein sequence ID" value="SPC84380.1"/>
    <property type="molecule type" value="Genomic_DNA"/>
</dbReference>
<dbReference type="GO" id="GO:0098849">
    <property type="term" value="P:cellular detoxification of cadmium ion"/>
    <property type="evidence" value="ECO:0007669"/>
    <property type="project" value="TreeGrafter"/>
</dbReference>
<dbReference type="InterPro" id="IPR040409">
    <property type="entry name" value="PCS-like"/>
</dbReference>
<evidence type="ECO:0000256" key="2">
    <source>
        <dbReference type="ARBA" id="ARBA00022539"/>
    </source>
</evidence>
<dbReference type="InterPro" id="IPR038156">
    <property type="entry name" value="PCS_N_sf"/>
</dbReference>
<keyword evidence="5" id="KW-0012">Acyltransferase</keyword>
<dbReference type="Gene3D" id="3.90.70.30">
    <property type="entry name" value="Phytochelatin synthase, N-terminal domain"/>
    <property type="match status" value="1"/>
</dbReference>
<evidence type="ECO:0000256" key="4">
    <source>
        <dbReference type="ARBA" id="ARBA00022723"/>
    </source>
</evidence>
<dbReference type="FunFam" id="3.90.70.30:FF:000001">
    <property type="entry name" value="Glutathione gamma-glutamylcysteinyltransferase 1"/>
    <property type="match status" value="1"/>
</dbReference>
<dbReference type="PROSITE" id="PS51443">
    <property type="entry name" value="PCS"/>
    <property type="match status" value="1"/>
</dbReference>
<evidence type="ECO:0000256" key="6">
    <source>
        <dbReference type="ARBA" id="ARBA00053477"/>
    </source>
</evidence>
<dbReference type="SUPFAM" id="SSF54001">
    <property type="entry name" value="Cysteine proteinases"/>
    <property type="match status" value="1"/>
</dbReference>
<gene>
    <name evidence="8" type="ORF">FSB_LOCUS12262</name>
</gene>
<dbReference type="GO" id="GO:0046938">
    <property type="term" value="P:phytochelatin biosynthetic process"/>
    <property type="evidence" value="ECO:0007669"/>
    <property type="project" value="InterPro"/>
</dbReference>
<accession>A0A2N9FBJ9</accession>
<dbReference type="InterPro" id="IPR015407">
    <property type="entry name" value="Phytochelatin_synthase_C"/>
</dbReference>
<dbReference type="InterPro" id="IPR007719">
    <property type="entry name" value="PCS_N"/>
</dbReference>
<dbReference type="Pfam" id="PF09328">
    <property type="entry name" value="Phytochelatin_C"/>
    <property type="match status" value="1"/>
</dbReference>
<reference evidence="8" key="1">
    <citation type="submission" date="2018-02" db="EMBL/GenBank/DDBJ databases">
        <authorList>
            <person name="Cohen D.B."/>
            <person name="Kent A.D."/>
        </authorList>
    </citation>
    <scope>NUCLEOTIDE SEQUENCE</scope>
</reference>
<comment type="function">
    <text evidence="6">Involved in the synthesis of phytochelatins (PC) and homophytochelatins (hPC), the heavy-metal-binding peptides of plants.</text>
</comment>
<dbReference type="AlphaFoldDB" id="A0A2N9FBJ9"/>
<name>A0A2N9FBJ9_FAGSY</name>
<dbReference type="GO" id="GO:0016756">
    <property type="term" value="F:glutathione gamma-glutamylcysteinyltransferase activity"/>
    <property type="evidence" value="ECO:0007669"/>
    <property type="project" value="UniProtKB-EC"/>
</dbReference>
<evidence type="ECO:0000259" key="7">
    <source>
        <dbReference type="PROSITE" id="PS51443"/>
    </source>
</evidence>
<dbReference type="EC" id="2.3.2.15" evidence="1"/>
<keyword evidence="2" id="KW-0104">Cadmium</keyword>
<keyword evidence="4" id="KW-0479">Metal-binding</keyword>